<keyword evidence="2" id="KW-1133">Transmembrane helix</keyword>
<evidence type="ECO:0000256" key="1">
    <source>
        <dbReference type="SAM" id="MobiDB-lite"/>
    </source>
</evidence>
<feature type="transmembrane region" description="Helical" evidence="2">
    <location>
        <begin position="102"/>
        <end position="123"/>
    </location>
</feature>
<feature type="region of interest" description="Disordered" evidence="1">
    <location>
        <begin position="17"/>
        <end position="44"/>
    </location>
</feature>
<keyword evidence="2" id="KW-0812">Transmembrane</keyword>
<dbReference type="EMBL" id="MU842835">
    <property type="protein sequence ID" value="KAK2032023.1"/>
    <property type="molecule type" value="Genomic_DNA"/>
</dbReference>
<evidence type="ECO:0000256" key="2">
    <source>
        <dbReference type="SAM" id="Phobius"/>
    </source>
</evidence>
<protein>
    <submittedName>
        <fullName evidence="3">Uncharacterized protein</fullName>
    </submittedName>
</protein>
<organism evidence="3 4">
    <name type="scientific">Colletotrichum zoysiae</name>
    <dbReference type="NCBI Taxonomy" id="1216348"/>
    <lineage>
        <taxon>Eukaryota</taxon>
        <taxon>Fungi</taxon>
        <taxon>Dikarya</taxon>
        <taxon>Ascomycota</taxon>
        <taxon>Pezizomycotina</taxon>
        <taxon>Sordariomycetes</taxon>
        <taxon>Hypocreomycetidae</taxon>
        <taxon>Glomerellales</taxon>
        <taxon>Glomerellaceae</taxon>
        <taxon>Colletotrichum</taxon>
        <taxon>Colletotrichum graminicola species complex</taxon>
    </lineage>
</organism>
<keyword evidence="4" id="KW-1185">Reference proteome</keyword>
<gene>
    <name evidence="3" type="ORF">LX32DRAFT_238165</name>
</gene>
<evidence type="ECO:0000313" key="4">
    <source>
        <dbReference type="Proteomes" id="UP001232148"/>
    </source>
</evidence>
<proteinExistence type="predicted"/>
<reference evidence="3" key="1">
    <citation type="submission" date="2021-06" db="EMBL/GenBank/DDBJ databases">
        <title>Comparative genomics, transcriptomics and evolutionary studies reveal genomic signatures of adaptation to plant cell wall in hemibiotrophic fungi.</title>
        <authorList>
            <consortium name="DOE Joint Genome Institute"/>
            <person name="Baroncelli R."/>
            <person name="Diaz J.F."/>
            <person name="Benocci T."/>
            <person name="Peng M."/>
            <person name="Battaglia E."/>
            <person name="Haridas S."/>
            <person name="Andreopoulos W."/>
            <person name="Labutti K."/>
            <person name="Pangilinan J."/>
            <person name="Floch G.L."/>
            <person name="Makela M.R."/>
            <person name="Henrissat B."/>
            <person name="Grigoriev I.V."/>
            <person name="Crouch J.A."/>
            <person name="De Vries R.P."/>
            <person name="Sukno S.A."/>
            <person name="Thon M.R."/>
        </authorList>
    </citation>
    <scope>NUCLEOTIDE SEQUENCE</scope>
    <source>
        <strain evidence="3">MAFF235873</strain>
    </source>
</reference>
<dbReference type="AlphaFoldDB" id="A0AAD9M7Z0"/>
<comment type="caution">
    <text evidence="3">The sequence shown here is derived from an EMBL/GenBank/DDBJ whole genome shotgun (WGS) entry which is preliminary data.</text>
</comment>
<evidence type="ECO:0000313" key="3">
    <source>
        <dbReference type="EMBL" id="KAK2032023.1"/>
    </source>
</evidence>
<sequence>MIKSSAISRLFCAWRRGPDGTNRQTTSREEGGLSPGVPRSSPASSAIRTTTITIASLARPFNDSRHSLPVPYRTVPCCAVLCCAMCWALGSSWHGRYLRKRPLQIFCLILVPAAVLFLFPLAFISGPSLVGLAVASLSSSSSSSSLSTNPISLSHYLNTTNTCLDTRRAAGLELPRIGPLRFGPSTPPKYMYERGSGPERYAAQQNGQSTLLQARLSEGGPTWEESGGREWEALKHPGCSGFPSHFHRYWRSQPAHPIQDRLNPRKLGS</sequence>
<name>A0AAD9M7Z0_9PEZI</name>
<keyword evidence="2" id="KW-0472">Membrane</keyword>
<dbReference type="Proteomes" id="UP001232148">
    <property type="component" value="Unassembled WGS sequence"/>
</dbReference>
<accession>A0AAD9M7Z0</accession>